<dbReference type="InterPro" id="IPR050268">
    <property type="entry name" value="NADH-dep_flavin_reductase"/>
</dbReference>
<evidence type="ECO:0000313" key="4">
    <source>
        <dbReference type="EMBL" id="SEN44391.1"/>
    </source>
</evidence>
<feature type="compositionally biased region" description="Low complexity" evidence="2">
    <location>
        <begin position="30"/>
        <end position="58"/>
    </location>
</feature>
<dbReference type="AlphaFoldDB" id="A0A1H8GJN7"/>
<dbReference type="PANTHER" id="PTHR30466:SF1">
    <property type="entry name" value="FMN REDUCTASE (NADH) RUTF"/>
    <property type="match status" value="1"/>
</dbReference>
<dbReference type="STRING" id="310780.SAMN05216267_1005143"/>
<dbReference type="SMART" id="SM00903">
    <property type="entry name" value="Flavin_Reduct"/>
    <property type="match status" value="1"/>
</dbReference>
<evidence type="ECO:0000313" key="5">
    <source>
        <dbReference type="Proteomes" id="UP000181951"/>
    </source>
</evidence>
<keyword evidence="1" id="KW-0560">Oxidoreductase</keyword>
<sequence length="236" mass="23559">MTAVSEANTFTGPAGPASPSRPVGPPGPGTAPAAGSAGPVAQGSAAARGDAAAAGPGEAVEPGAFRSVMRHHAKGVAVITAGREAPVGFCATSLSSVSLDPPLVSFTVGKAASAWSTVEREQHAVVHLLAEDQEELARTFARSGAARFGPATRWHRGALGLPVLDDVLAWLAVALDRVVPAGDHALVIGRVVAAGAGRGVPGTVPSARRAARPLVHHDGVFGAFAPLEQEQGLPLG</sequence>
<feature type="compositionally biased region" description="Low complexity" evidence="2">
    <location>
        <begin position="12"/>
        <end position="21"/>
    </location>
</feature>
<feature type="compositionally biased region" description="Polar residues" evidence="2">
    <location>
        <begin position="1"/>
        <end position="11"/>
    </location>
</feature>
<dbReference type="Pfam" id="PF01613">
    <property type="entry name" value="Flavin_Reduct"/>
    <property type="match status" value="1"/>
</dbReference>
<evidence type="ECO:0000259" key="3">
    <source>
        <dbReference type="SMART" id="SM00903"/>
    </source>
</evidence>
<dbReference type="EMBL" id="FODD01000005">
    <property type="protein sequence ID" value="SEN44391.1"/>
    <property type="molecule type" value="Genomic_DNA"/>
</dbReference>
<dbReference type="GO" id="GO:0042602">
    <property type="term" value="F:riboflavin reductase (NADPH) activity"/>
    <property type="evidence" value="ECO:0007669"/>
    <property type="project" value="TreeGrafter"/>
</dbReference>
<feature type="region of interest" description="Disordered" evidence="2">
    <location>
        <begin position="1"/>
        <end position="58"/>
    </location>
</feature>
<dbReference type="PANTHER" id="PTHR30466">
    <property type="entry name" value="FLAVIN REDUCTASE"/>
    <property type="match status" value="1"/>
</dbReference>
<feature type="domain" description="Flavin reductase like" evidence="3">
    <location>
        <begin position="69"/>
        <end position="223"/>
    </location>
</feature>
<dbReference type="Gene3D" id="2.30.110.10">
    <property type="entry name" value="Electron Transport, Fmn-binding Protein, Chain A"/>
    <property type="match status" value="1"/>
</dbReference>
<dbReference type="InterPro" id="IPR002563">
    <property type="entry name" value="Flavin_Rdtase-like_dom"/>
</dbReference>
<name>A0A1H8GJN7_9ACTN</name>
<protein>
    <submittedName>
        <fullName evidence="4">NADH-FMN oxidoreductase RutF, flavin reductase (DIM6/NTAB) family</fullName>
    </submittedName>
</protein>
<evidence type="ECO:0000256" key="1">
    <source>
        <dbReference type="ARBA" id="ARBA00023002"/>
    </source>
</evidence>
<dbReference type="SUPFAM" id="SSF50475">
    <property type="entry name" value="FMN-binding split barrel"/>
    <property type="match status" value="1"/>
</dbReference>
<dbReference type="Proteomes" id="UP000181951">
    <property type="component" value="Unassembled WGS sequence"/>
</dbReference>
<proteinExistence type="predicted"/>
<organism evidence="4 5">
    <name type="scientific">Actinacidiphila rubida</name>
    <dbReference type="NCBI Taxonomy" id="310780"/>
    <lineage>
        <taxon>Bacteria</taxon>
        <taxon>Bacillati</taxon>
        <taxon>Actinomycetota</taxon>
        <taxon>Actinomycetes</taxon>
        <taxon>Kitasatosporales</taxon>
        <taxon>Streptomycetaceae</taxon>
        <taxon>Actinacidiphila</taxon>
    </lineage>
</organism>
<gene>
    <name evidence="4" type="ORF">SAMN05216267_1005143</name>
</gene>
<dbReference type="GO" id="GO:0006208">
    <property type="term" value="P:pyrimidine nucleobase catabolic process"/>
    <property type="evidence" value="ECO:0007669"/>
    <property type="project" value="TreeGrafter"/>
</dbReference>
<dbReference type="InterPro" id="IPR012349">
    <property type="entry name" value="Split_barrel_FMN-bd"/>
</dbReference>
<accession>A0A1H8GJN7</accession>
<dbReference type="GO" id="GO:0010181">
    <property type="term" value="F:FMN binding"/>
    <property type="evidence" value="ECO:0007669"/>
    <property type="project" value="InterPro"/>
</dbReference>
<evidence type="ECO:0000256" key="2">
    <source>
        <dbReference type="SAM" id="MobiDB-lite"/>
    </source>
</evidence>
<keyword evidence="5" id="KW-1185">Reference proteome</keyword>
<reference evidence="4 5" key="1">
    <citation type="submission" date="2016-10" db="EMBL/GenBank/DDBJ databases">
        <authorList>
            <person name="de Groot N.N."/>
        </authorList>
    </citation>
    <scope>NUCLEOTIDE SEQUENCE [LARGE SCALE GENOMIC DNA]</scope>
    <source>
        <strain evidence="4 5">CGMCC 4.2026</strain>
    </source>
</reference>